<dbReference type="PANTHER" id="PTHR12358:SF106">
    <property type="entry name" value="LIPID KINASE YEGS"/>
    <property type="match status" value="1"/>
</dbReference>
<dbReference type="InterPro" id="IPR050187">
    <property type="entry name" value="Lipid_Phosphate_FormReg"/>
</dbReference>
<dbReference type="GO" id="GO:0016301">
    <property type="term" value="F:kinase activity"/>
    <property type="evidence" value="ECO:0007669"/>
    <property type="project" value="UniProtKB-KW"/>
</dbReference>
<feature type="non-terminal residue" evidence="7">
    <location>
        <position position="1"/>
    </location>
</feature>
<dbReference type="Pfam" id="PF00781">
    <property type="entry name" value="DAGK_cat"/>
    <property type="match status" value="1"/>
</dbReference>
<accession>A0A3G5AAL4</accession>
<keyword evidence="1" id="KW-0808">Transferase</keyword>
<keyword evidence="4" id="KW-0067">ATP-binding</keyword>
<reference evidence="7" key="1">
    <citation type="submission" date="2018-10" db="EMBL/GenBank/DDBJ databases">
        <title>Hidden diversity of soil giant viruses.</title>
        <authorList>
            <person name="Schulz F."/>
            <person name="Alteio L."/>
            <person name="Goudeau D."/>
            <person name="Ryan E.M."/>
            <person name="Malmstrom R.R."/>
            <person name="Blanchard J."/>
            <person name="Woyke T."/>
        </authorList>
    </citation>
    <scope>NUCLEOTIDE SEQUENCE</scope>
    <source>
        <strain evidence="7">HOV1</strain>
    </source>
</reference>
<dbReference type="Gene3D" id="3.40.50.10330">
    <property type="entry name" value="Probable inorganic polyphosphate/atp-NAD kinase, domain 1"/>
    <property type="match status" value="1"/>
</dbReference>
<dbReference type="InterPro" id="IPR045540">
    <property type="entry name" value="YegS/DAGK_C"/>
</dbReference>
<evidence type="ECO:0000313" key="7">
    <source>
        <dbReference type="EMBL" id="AYV82379.1"/>
    </source>
</evidence>
<keyword evidence="2" id="KW-0547">Nucleotide-binding</keyword>
<gene>
    <name evidence="7" type="ORF">Homavirus40_1</name>
</gene>
<evidence type="ECO:0000256" key="2">
    <source>
        <dbReference type="ARBA" id="ARBA00022741"/>
    </source>
</evidence>
<name>A0A3G5AAL4_9VIRU</name>
<dbReference type="InterPro" id="IPR017438">
    <property type="entry name" value="ATP-NAD_kinase_N"/>
</dbReference>
<dbReference type="PANTHER" id="PTHR12358">
    <property type="entry name" value="SPHINGOSINE KINASE"/>
    <property type="match status" value="1"/>
</dbReference>
<dbReference type="Gene3D" id="2.60.200.40">
    <property type="match status" value="1"/>
</dbReference>
<dbReference type="InterPro" id="IPR016064">
    <property type="entry name" value="NAD/diacylglycerol_kinase_sf"/>
</dbReference>
<dbReference type="GO" id="GO:0005886">
    <property type="term" value="C:plasma membrane"/>
    <property type="evidence" value="ECO:0007669"/>
    <property type="project" value="TreeGrafter"/>
</dbReference>
<dbReference type="Pfam" id="PF19279">
    <property type="entry name" value="YegS_C"/>
    <property type="match status" value="1"/>
</dbReference>
<evidence type="ECO:0000256" key="4">
    <source>
        <dbReference type="ARBA" id="ARBA00022840"/>
    </source>
</evidence>
<dbReference type="SUPFAM" id="SSF111331">
    <property type="entry name" value="NAD kinase/diacylglycerol kinase-like"/>
    <property type="match status" value="1"/>
</dbReference>
<evidence type="ECO:0000259" key="6">
    <source>
        <dbReference type="Pfam" id="PF19279"/>
    </source>
</evidence>
<evidence type="ECO:0000256" key="3">
    <source>
        <dbReference type="ARBA" id="ARBA00022777"/>
    </source>
</evidence>
<proteinExistence type="predicted"/>
<dbReference type="EMBL" id="MK072371">
    <property type="protein sequence ID" value="AYV82379.1"/>
    <property type="molecule type" value="Genomic_DNA"/>
</dbReference>
<evidence type="ECO:0000256" key="1">
    <source>
        <dbReference type="ARBA" id="ARBA00022679"/>
    </source>
</evidence>
<dbReference type="GO" id="GO:0005524">
    <property type="term" value="F:ATP binding"/>
    <property type="evidence" value="ECO:0007669"/>
    <property type="project" value="UniProtKB-KW"/>
</dbReference>
<protein>
    <submittedName>
        <fullName evidence="7">Uncharacterized protein</fullName>
    </submittedName>
</protein>
<dbReference type="InterPro" id="IPR001206">
    <property type="entry name" value="Diacylglycerol_kinase_cat_dom"/>
</dbReference>
<organism evidence="7">
    <name type="scientific">Homavirus sp</name>
    <dbReference type="NCBI Taxonomy" id="2487769"/>
    <lineage>
        <taxon>Viruses</taxon>
        <taxon>Varidnaviria</taxon>
        <taxon>Bamfordvirae</taxon>
        <taxon>Nucleocytoviricota</taxon>
        <taxon>Megaviricetes</taxon>
        <taxon>Imitervirales</taxon>
        <taxon>Mimiviridae</taxon>
        <taxon>Klosneuvirinae</taxon>
    </lineage>
</organism>
<keyword evidence="3" id="KW-0418">Kinase</keyword>
<feature type="domain" description="DAGKc" evidence="5">
    <location>
        <begin position="23"/>
        <end position="74"/>
    </location>
</feature>
<sequence>GDVTRLWFSTLRQMVFKKYQKFAKEFITTNSKKSATTITVNAINDGYNIIVSVGGDGTHNEIINGYMEADGKNKHVCLVIAPITSDLSKMIYGESYVHNIGDLYPIFQTEKFNKADMFCNYLFDIIDNTNTVEYDVGCMKSTNNDDSGIISRYFINSCAVGFSGFLGNVSKTSGWNNFLSTCKQLVTWTNKPIRFKIDSNEYHTANIYQMVISNNKYSGGILIAPNASIYDGNLDLMVFDDMNIKDISIIKDIYYNTHTNYNKVKCFIGSVVIAEPTNSFDSISISIDGEEGGKLPAMWSIISNAVVIKN</sequence>
<feature type="domain" description="YegS/DAGK C-terminal" evidence="6">
    <location>
        <begin position="180"/>
        <end position="306"/>
    </location>
</feature>
<evidence type="ECO:0000259" key="5">
    <source>
        <dbReference type="Pfam" id="PF00781"/>
    </source>
</evidence>